<dbReference type="GO" id="GO:0045893">
    <property type="term" value="P:positive regulation of DNA-templated transcription"/>
    <property type="evidence" value="ECO:0007669"/>
    <property type="project" value="TreeGrafter"/>
</dbReference>
<evidence type="ECO:0000256" key="5">
    <source>
        <dbReference type="ARBA" id="ARBA00023054"/>
    </source>
</evidence>
<evidence type="ECO:0000256" key="2">
    <source>
        <dbReference type="ARBA" id="ARBA00008221"/>
    </source>
</evidence>
<keyword evidence="3 11" id="KW-0812">Transmembrane</keyword>
<dbReference type="InterPro" id="IPR025719">
    <property type="entry name" value="MYRF_C2"/>
</dbReference>
<dbReference type="Gene3D" id="2.60.40.1390">
    <property type="entry name" value="NDT80 DNA-binding domain"/>
    <property type="match status" value="1"/>
</dbReference>
<reference evidence="14" key="1">
    <citation type="submission" date="2025-08" db="UniProtKB">
        <authorList>
            <consortium name="Ensembl"/>
        </authorList>
    </citation>
    <scope>IDENTIFICATION</scope>
</reference>
<evidence type="ECO:0000256" key="4">
    <source>
        <dbReference type="ARBA" id="ARBA00022989"/>
    </source>
</evidence>
<protein>
    <recommendedName>
        <fullName evidence="8">Myelin regulatory factor-like protein</fullName>
    </recommendedName>
</protein>
<accession>A0A8C3X9A9</accession>
<keyword evidence="15" id="KW-1185">Reference proteome</keyword>
<evidence type="ECO:0000256" key="7">
    <source>
        <dbReference type="ARBA" id="ARBA00023136"/>
    </source>
</evidence>
<dbReference type="GO" id="GO:0005634">
    <property type="term" value="C:nucleus"/>
    <property type="evidence" value="ECO:0007669"/>
    <property type="project" value="TreeGrafter"/>
</dbReference>
<name>A0A8C3X9A9_9CETA</name>
<evidence type="ECO:0000259" key="12">
    <source>
        <dbReference type="PROSITE" id="PS51517"/>
    </source>
</evidence>
<gene>
    <name evidence="14" type="primary">MYRFL</name>
</gene>
<comment type="similarity">
    <text evidence="2">Belongs to the MRF family.</text>
</comment>
<dbReference type="Pfam" id="PF13887">
    <property type="entry name" value="MYRF_ICA"/>
    <property type="match status" value="1"/>
</dbReference>
<dbReference type="Ensembl" id="ENSCWAT00000027421.1">
    <property type="protein sequence ID" value="ENSCWAP00000025299.1"/>
    <property type="gene ID" value="ENSCWAG00000018957.1"/>
</dbReference>
<feature type="transmembrane region" description="Helical" evidence="11">
    <location>
        <begin position="618"/>
        <end position="644"/>
    </location>
</feature>
<feature type="domain" description="NDT80" evidence="12">
    <location>
        <begin position="137"/>
        <end position="400"/>
    </location>
</feature>
<comment type="subcellular location">
    <subcellularLocation>
        <location evidence="1">Membrane</location>
        <topology evidence="1">Single-pass membrane protein</topology>
    </subcellularLocation>
</comment>
<organism evidence="14 15">
    <name type="scientific">Catagonus wagneri</name>
    <name type="common">Chacoan peccary</name>
    <dbReference type="NCBI Taxonomy" id="51154"/>
    <lineage>
        <taxon>Eukaryota</taxon>
        <taxon>Metazoa</taxon>
        <taxon>Chordata</taxon>
        <taxon>Craniata</taxon>
        <taxon>Vertebrata</taxon>
        <taxon>Euteleostomi</taxon>
        <taxon>Mammalia</taxon>
        <taxon>Eutheria</taxon>
        <taxon>Laurasiatheria</taxon>
        <taxon>Artiodactyla</taxon>
        <taxon>Suina</taxon>
        <taxon>Tayassuidae</taxon>
        <taxon>Catagonus</taxon>
    </lineage>
</organism>
<evidence type="ECO:0000256" key="8">
    <source>
        <dbReference type="ARBA" id="ARBA00070862"/>
    </source>
</evidence>
<dbReference type="PROSITE" id="PS51517">
    <property type="entry name" value="NDT80"/>
    <property type="match status" value="1"/>
</dbReference>
<dbReference type="InterPro" id="IPR026932">
    <property type="entry name" value="MYRF_ICA"/>
</dbReference>
<keyword evidence="6 9" id="KW-0238">DNA-binding</keyword>
<evidence type="ECO:0000256" key="9">
    <source>
        <dbReference type="PROSITE-ProRule" id="PRU00850"/>
    </source>
</evidence>
<feature type="DNA-binding region" description="NDT80" evidence="9">
    <location>
        <begin position="137"/>
        <end position="400"/>
    </location>
</feature>
<dbReference type="InterPro" id="IPR024061">
    <property type="entry name" value="NDT80_DNA-bd_dom"/>
</dbReference>
<proteinExistence type="inferred from homology"/>
<evidence type="ECO:0000313" key="15">
    <source>
        <dbReference type="Proteomes" id="UP000694540"/>
    </source>
</evidence>
<dbReference type="SUPFAM" id="SSF49417">
    <property type="entry name" value="p53-like transcription factors"/>
    <property type="match status" value="1"/>
</dbReference>
<sequence>MEVVGENEALQQFFEAQGANGTLGNPTLDTSLLEEFLGNDFDLGALQRQLPDTPPYSASDSCSPPEVKGACCPTLTPTAGRTPAAFLHATVTSGMLPAYLPHSSSETSDSGHTHRAFHNCYADTGHLVTPLDQSVPSHLEIGCSYHRQPGASLPPTKKRKCTQALEDSRDCQVWAHHTRPVTGRSHSSEVQDHNSERQNTMLADQCSPALKWQPYRSVPWHSLLNGQYEKLPDIGYRVVTDKGFNFSPTDEAFVCQKKNHFQITIHIQVWGSPKFVKTQTELKPIEMFYLKAFGVKVEATNQIIAIEQSQADRSKKIFNPVKINLLADQVTKVTLGRLHFSETTANNMRKKGRPNPDQRYFMLVVGLYAANQDQFYLLSAHISERIIVRASNPGQFENDIDALWQRGQVPESVVCHGRVGINTDAPDEALVVCGNMKVMGTIMHPSDSRAKQNIQEVDTNEQLRRIAQMRIVEYDYKPEFASAMGINAAHQTGMIAQEVREILPRAVKEAGDVTCENGETLENFLMVDKDQIFMENVGAVKQLCKLTNNLEERIEELEMWNRRLARLKRLSSWKSSASEASSISKLSRALSASSSRWTVPKKNSKVYFSGKKQSCPNWVFQTLVTTLIAVMAFCALTIVSLYILSLKDQDRCAPNLPLSNLTSSQEPAPPPTASASALKTSLATTQPSFQITEITFCEILPCQETYCCPIWRARRAPSPVQRQPQEKEPHRRPQAGDGSTSFLAGKELTSLDWGSDWIDTTISSIQIMEIQQIIDHQYCSRSLQCGAGNYNYHIPVNKHTPTNVKFSLEINTTEPLIVFQCKFTLGNMCYYSKREDKGMQSHQDVSQEMTQGYQHIWSLPVAPFFDSAYHFRVAAPDLADCSTDPYFAGVFFTDYFFYFYRHCV</sequence>
<evidence type="ECO:0000259" key="13">
    <source>
        <dbReference type="PROSITE" id="PS51688"/>
    </source>
</evidence>
<dbReference type="GeneTree" id="ENSGT00530000063626"/>
<dbReference type="Proteomes" id="UP000694540">
    <property type="component" value="Unplaced"/>
</dbReference>
<dbReference type="GO" id="GO:0005789">
    <property type="term" value="C:endoplasmic reticulum membrane"/>
    <property type="evidence" value="ECO:0007669"/>
    <property type="project" value="TreeGrafter"/>
</dbReference>
<evidence type="ECO:0000256" key="3">
    <source>
        <dbReference type="ARBA" id="ARBA00022692"/>
    </source>
</evidence>
<dbReference type="AlphaFoldDB" id="A0A8C3X9A9"/>
<keyword evidence="7 11" id="KW-0472">Membrane</keyword>
<dbReference type="GO" id="GO:0043565">
    <property type="term" value="F:sequence-specific DNA binding"/>
    <property type="evidence" value="ECO:0007669"/>
    <property type="project" value="TreeGrafter"/>
</dbReference>
<evidence type="ECO:0000256" key="11">
    <source>
        <dbReference type="SAM" id="Phobius"/>
    </source>
</evidence>
<dbReference type="InterPro" id="IPR030392">
    <property type="entry name" value="S74_ICA"/>
</dbReference>
<evidence type="ECO:0000256" key="6">
    <source>
        <dbReference type="ARBA" id="ARBA00023125"/>
    </source>
</evidence>
<dbReference type="Pfam" id="PF13888">
    <property type="entry name" value="MRF_C2"/>
    <property type="match status" value="1"/>
</dbReference>
<feature type="domain" description="Peptidase S74" evidence="13">
    <location>
        <begin position="446"/>
        <end position="554"/>
    </location>
</feature>
<dbReference type="PANTHER" id="PTHR13029:SF17">
    <property type="entry name" value="MYELIN REGULATORY FACTOR-LIKE PROTEIN"/>
    <property type="match status" value="1"/>
</dbReference>
<dbReference type="GO" id="GO:0003700">
    <property type="term" value="F:DNA-binding transcription factor activity"/>
    <property type="evidence" value="ECO:0007669"/>
    <property type="project" value="UniProtKB-UniRule"/>
</dbReference>
<dbReference type="GO" id="GO:0016540">
    <property type="term" value="P:protein autoprocessing"/>
    <property type="evidence" value="ECO:0007669"/>
    <property type="project" value="InterPro"/>
</dbReference>
<dbReference type="PANTHER" id="PTHR13029">
    <property type="match status" value="1"/>
</dbReference>
<dbReference type="Pfam" id="PF13884">
    <property type="entry name" value="Peptidase_S74"/>
    <property type="match status" value="1"/>
</dbReference>
<evidence type="ECO:0000313" key="14">
    <source>
        <dbReference type="Ensembl" id="ENSCWAP00000025299.1"/>
    </source>
</evidence>
<dbReference type="InterPro" id="IPR008967">
    <property type="entry name" value="p53-like_TF_DNA-bd_sf"/>
</dbReference>
<feature type="region of interest" description="Disordered" evidence="10">
    <location>
        <begin position="658"/>
        <end position="679"/>
    </location>
</feature>
<evidence type="ECO:0000256" key="10">
    <source>
        <dbReference type="SAM" id="MobiDB-lite"/>
    </source>
</evidence>
<keyword evidence="4 11" id="KW-1133">Transmembrane helix</keyword>
<dbReference type="InterPro" id="IPR051577">
    <property type="entry name" value="MRF-like"/>
</dbReference>
<dbReference type="PROSITE" id="PS51688">
    <property type="entry name" value="ICA"/>
    <property type="match status" value="1"/>
</dbReference>
<dbReference type="Pfam" id="PF05224">
    <property type="entry name" value="NDT80_PhoG"/>
    <property type="match status" value="1"/>
</dbReference>
<dbReference type="FunFam" id="2.60.40.1390:FF:000009">
    <property type="entry name" value="Myelin regulatory factor like"/>
    <property type="match status" value="1"/>
</dbReference>
<dbReference type="CDD" id="cd10144">
    <property type="entry name" value="Peptidase_S74_CIMCD"/>
    <property type="match status" value="1"/>
</dbReference>
<evidence type="ECO:0000256" key="1">
    <source>
        <dbReference type="ARBA" id="ARBA00004167"/>
    </source>
</evidence>
<reference evidence="14" key="2">
    <citation type="submission" date="2025-09" db="UniProtKB">
        <authorList>
            <consortium name="Ensembl"/>
        </authorList>
    </citation>
    <scope>IDENTIFICATION</scope>
</reference>
<dbReference type="InterPro" id="IPR037141">
    <property type="entry name" value="NDT80_DNA-bd_dom_sf"/>
</dbReference>
<feature type="region of interest" description="Disordered" evidence="10">
    <location>
        <begin position="718"/>
        <end position="742"/>
    </location>
</feature>
<keyword evidence="5" id="KW-0175">Coiled coil</keyword>